<evidence type="ECO:0000313" key="1">
    <source>
        <dbReference type="EMBL" id="HGD13551.1"/>
    </source>
</evidence>
<gene>
    <name evidence="1" type="ORF">ENX16_05700</name>
</gene>
<evidence type="ECO:0008006" key="2">
    <source>
        <dbReference type="Google" id="ProtNLM"/>
    </source>
</evidence>
<dbReference type="AlphaFoldDB" id="A0A7V3PU45"/>
<sequence length="372" mass="40641">MKLRWLLFLILTGLFFCGKPQISWQTRIDTGTDESTVKLLNTADRLILVANQGKKEQGRVVWLVQYLDHQGRLLKRSTYAEASLNIARDACRDESAHLYLCGYTRLHDTTICLIVKINPAGKTVWKKGLAFGAATWANGISVVDNGIAITGGMETPEGNDLFVARIDAEGKTVWSRNYHLAEPAEGWKIKADSRGNLVVLGRYCSGPDILLMQIKPNGDTAWTRRYDSGGSDEPGNLIIDRFDNIIAVNTAHLADSTRCVILEYTADGGAVRKVAYGENAQAEGADLNINDDGTIVIAGTLLNPKGKQPLVFEYLPNATAIWERQLNLGSAAEGKSLLFQDGIVVAADVAGQNTDIIVLKLNWQKNSPAVSK</sequence>
<dbReference type="PANTHER" id="PTHR42754">
    <property type="entry name" value="ENDOGLUCANASE"/>
    <property type="match status" value="1"/>
</dbReference>
<proteinExistence type="predicted"/>
<reference evidence="1" key="1">
    <citation type="journal article" date="2020" name="mSystems">
        <title>Genome- and Community-Level Interaction Insights into Carbon Utilization and Element Cycling Functions of Hydrothermarchaeota in Hydrothermal Sediment.</title>
        <authorList>
            <person name="Zhou Z."/>
            <person name="Liu Y."/>
            <person name="Xu W."/>
            <person name="Pan J."/>
            <person name="Luo Z.H."/>
            <person name="Li M."/>
        </authorList>
    </citation>
    <scope>NUCLEOTIDE SEQUENCE [LARGE SCALE GENOMIC DNA]</scope>
    <source>
        <strain evidence="1">SpSt-914</strain>
    </source>
</reference>
<dbReference type="PANTHER" id="PTHR42754:SF1">
    <property type="entry name" value="LIPOPROTEIN"/>
    <property type="match status" value="1"/>
</dbReference>
<dbReference type="SUPFAM" id="SSF101898">
    <property type="entry name" value="NHL repeat"/>
    <property type="match status" value="1"/>
</dbReference>
<accession>A0A7V3PU45</accession>
<organism evidence="1">
    <name type="scientific">candidate division WOR-3 bacterium</name>
    <dbReference type="NCBI Taxonomy" id="2052148"/>
    <lineage>
        <taxon>Bacteria</taxon>
        <taxon>Bacteria division WOR-3</taxon>
    </lineage>
</organism>
<protein>
    <recommendedName>
        <fullName evidence="2">Bulb-type lectin domain-containing protein</fullName>
    </recommendedName>
</protein>
<dbReference type="EMBL" id="DTMZ01000137">
    <property type="protein sequence ID" value="HGD13551.1"/>
    <property type="molecule type" value="Genomic_DNA"/>
</dbReference>
<name>A0A7V3PU45_UNCW3</name>
<comment type="caution">
    <text evidence="1">The sequence shown here is derived from an EMBL/GenBank/DDBJ whole genome shotgun (WGS) entry which is preliminary data.</text>
</comment>